<sequence>MRFLVTDTLIAGLPLLPVVMGIYLVVRIRQDFDLTVDGSFTLGGAITAVLLNHGLGVPLAMLVAVAGAAVAGLVTTGLHLAFRIPVILAGLVMSIGMTTLNLRVLGRPSISLDSGRTLFGGLIGLAPEVQDWLTIAILAAFAAVFLAVVGYLLLTEVGLALRATGVNPRMARAQGVDDRRSLALCLALANSSAGLSGALTVQSQGFSDSSTGTGTLLAGVGAVMLGELIARPGGASRVGRVIAAVVAGTLLYRLILVGALRAGLQATDLSGITALTLVAAVALNRYLPEIGRALGRVGAGGRFGSRAVALDGPRTAAVASGRSVADDGPTVPPARQPAAAGRAAASATMKEAG</sequence>
<evidence type="ECO:0000256" key="6">
    <source>
        <dbReference type="SAM" id="MobiDB-lite"/>
    </source>
</evidence>
<evidence type="ECO:0000256" key="5">
    <source>
        <dbReference type="ARBA" id="ARBA00023136"/>
    </source>
</evidence>
<feature type="transmembrane region" description="Helical" evidence="7">
    <location>
        <begin position="182"/>
        <end position="201"/>
    </location>
</feature>
<keyword evidence="4 7" id="KW-1133">Transmembrane helix</keyword>
<dbReference type="PROSITE" id="PS50042">
    <property type="entry name" value="CNMP_BINDING_3"/>
    <property type="match status" value="1"/>
</dbReference>
<dbReference type="STRING" id="1834516.BL253_07865"/>
<dbReference type="InterPro" id="IPR001851">
    <property type="entry name" value="ABC_transp_permease"/>
</dbReference>
<gene>
    <name evidence="9" type="ORF">BL253_07865</name>
</gene>
<comment type="subcellular location">
    <subcellularLocation>
        <location evidence="1">Cell membrane</location>
        <topology evidence="1">Multi-pass membrane protein</topology>
    </subcellularLocation>
</comment>
<name>A0A1V2IEH3_9ACTN</name>
<evidence type="ECO:0000256" key="7">
    <source>
        <dbReference type="SAM" id="Phobius"/>
    </source>
</evidence>
<proteinExistence type="predicted"/>
<feature type="transmembrane region" description="Helical" evidence="7">
    <location>
        <begin position="242"/>
        <end position="263"/>
    </location>
</feature>
<feature type="transmembrane region" description="Helical" evidence="7">
    <location>
        <begin position="269"/>
        <end position="287"/>
    </location>
</feature>
<dbReference type="PANTHER" id="PTHR32196">
    <property type="entry name" value="ABC TRANSPORTER PERMEASE PROTEIN YPHD-RELATED-RELATED"/>
    <property type="match status" value="1"/>
</dbReference>
<keyword evidence="10" id="KW-1185">Reference proteome</keyword>
<keyword evidence="2" id="KW-1003">Cell membrane</keyword>
<feature type="transmembrane region" description="Helical" evidence="7">
    <location>
        <begin position="7"/>
        <end position="26"/>
    </location>
</feature>
<feature type="domain" description="Cyclic nucleotide-binding" evidence="8">
    <location>
        <begin position="294"/>
        <end position="320"/>
    </location>
</feature>
<feature type="compositionally biased region" description="Low complexity" evidence="6">
    <location>
        <begin position="336"/>
        <end position="347"/>
    </location>
</feature>
<dbReference type="GO" id="GO:0005886">
    <property type="term" value="C:plasma membrane"/>
    <property type="evidence" value="ECO:0007669"/>
    <property type="project" value="UniProtKB-SubCell"/>
</dbReference>
<dbReference type="CDD" id="cd06574">
    <property type="entry name" value="TM_PBP1_branched-chain-AA_like"/>
    <property type="match status" value="1"/>
</dbReference>
<accession>A0A1V2IEH3</accession>
<evidence type="ECO:0000259" key="8">
    <source>
        <dbReference type="PROSITE" id="PS50042"/>
    </source>
</evidence>
<dbReference type="EMBL" id="MOMC01000015">
    <property type="protein sequence ID" value="ONH31593.1"/>
    <property type="molecule type" value="Genomic_DNA"/>
</dbReference>
<dbReference type="OrthoDB" id="9778389at2"/>
<feature type="region of interest" description="Disordered" evidence="6">
    <location>
        <begin position="319"/>
        <end position="353"/>
    </location>
</feature>
<dbReference type="AlphaFoldDB" id="A0A1V2IEH3"/>
<comment type="caution">
    <text evidence="9">The sequence shown here is derived from an EMBL/GenBank/DDBJ whole genome shotgun (WGS) entry which is preliminary data.</text>
</comment>
<protein>
    <submittedName>
        <fullName evidence="9">ABC transporter permease</fullName>
    </submittedName>
</protein>
<feature type="transmembrane region" description="Helical" evidence="7">
    <location>
        <begin position="213"/>
        <end position="230"/>
    </location>
</feature>
<evidence type="ECO:0000256" key="3">
    <source>
        <dbReference type="ARBA" id="ARBA00022692"/>
    </source>
</evidence>
<evidence type="ECO:0000256" key="2">
    <source>
        <dbReference type="ARBA" id="ARBA00022475"/>
    </source>
</evidence>
<dbReference type="Pfam" id="PF02653">
    <property type="entry name" value="BPD_transp_2"/>
    <property type="match status" value="1"/>
</dbReference>
<reference evidence="10" key="1">
    <citation type="submission" date="2016-10" db="EMBL/GenBank/DDBJ databases">
        <title>Frankia sp. NRRL B-16386 Genome sequencing.</title>
        <authorList>
            <person name="Ghodhbane-Gtari F."/>
            <person name="Swanson E."/>
            <person name="Gueddou A."/>
            <person name="Hezbri K."/>
            <person name="Ktari K."/>
            <person name="Nouioui I."/>
            <person name="Morris K."/>
            <person name="Simpson S."/>
            <person name="Abebe-Akele F."/>
            <person name="Thomas K."/>
            <person name="Gtari M."/>
            <person name="Tisa L.S."/>
        </authorList>
    </citation>
    <scope>NUCLEOTIDE SEQUENCE [LARGE SCALE GENOMIC DNA]</scope>
    <source>
        <strain evidence="10">NRRL B-16386</strain>
    </source>
</reference>
<dbReference type="GO" id="GO:0022857">
    <property type="term" value="F:transmembrane transporter activity"/>
    <property type="evidence" value="ECO:0007669"/>
    <property type="project" value="InterPro"/>
</dbReference>
<feature type="transmembrane region" description="Helical" evidence="7">
    <location>
        <begin position="86"/>
        <end position="106"/>
    </location>
</feature>
<evidence type="ECO:0000256" key="4">
    <source>
        <dbReference type="ARBA" id="ARBA00022989"/>
    </source>
</evidence>
<organism evidence="9 10">
    <name type="scientific">Pseudofrankia asymbiotica</name>
    <dbReference type="NCBI Taxonomy" id="1834516"/>
    <lineage>
        <taxon>Bacteria</taxon>
        <taxon>Bacillati</taxon>
        <taxon>Actinomycetota</taxon>
        <taxon>Actinomycetes</taxon>
        <taxon>Frankiales</taxon>
        <taxon>Frankiaceae</taxon>
        <taxon>Pseudofrankia</taxon>
    </lineage>
</organism>
<dbReference type="RefSeq" id="WP_076815048.1">
    <property type="nucleotide sequence ID" value="NZ_MOMC01000015.1"/>
</dbReference>
<feature type="transmembrane region" description="Helical" evidence="7">
    <location>
        <begin position="46"/>
        <end position="74"/>
    </location>
</feature>
<evidence type="ECO:0000256" key="1">
    <source>
        <dbReference type="ARBA" id="ARBA00004651"/>
    </source>
</evidence>
<dbReference type="Proteomes" id="UP000188929">
    <property type="component" value="Unassembled WGS sequence"/>
</dbReference>
<keyword evidence="5 7" id="KW-0472">Membrane</keyword>
<feature type="transmembrane region" description="Helical" evidence="7">
    <location>
        <begin position="132"/>
        <end position="161"/>
    </location>
</feature>
<evidence type="ECO:0000313" key="10">
    <source>
        <dbReference type="Proteomes" id="UP000188929"/>
    </source>
</evidence>
<keyword evidence="3 7" id="KW-0812">Transmembrane</keyword>
<evidence type="ECO:0000313" key="9">
    <source>
        <dbReference type="EMBL" id="ONH31593.1"/>
    </source>
</evidence>
<dbReference type="InterPro" id="IPR000595">
    <property type="entry name" value="cNMP-bd_dom"/>
</dbReference>
<dbReference type="PANTHER" id="PTHR32196:SF69">
    <property type="entry name" value="BRANCHED-CHAIN AMINO ACID TRANSPORT SYSTEM, PERMEASE PROTEIN"/>
    <property type="match status" value="1"/>
</dbReference>